<evidence type="ECO:0000256" key="17">
    <source>
        <dbReference type="ARBA" id="ARBA00048679"/>
    </source>
</evidence>
<evidence type="ECO:0000256" key="10">
    <source>
        <dbReference type="ARBA" id="ARBA00022777"/>
    </source>
</evidence>
<keyword evidence="14" id="KW-0675">Receptor</keyword>
<dbReference type="Pfam" id="PF07714">
    <property type="entry name" value="PK_Tyr_Ser-Thr"/>
    <property type="match status" value="1"/>
</dbReference>
<evidence type="ECO:0000256" key="5">
    <source>
        <dbReference type="ARBA" id="ARBA00022679"/>
    </source>
</evidence>
<evidence type="ECO:0000256" key="6">
    <source>
        <dbReference type="ARBA" id="ARBA00022692"/>
    </source>
</evidence>
<keyword evidence="4" id="KW-0597">Phosphoprotein</keyword>
<keyword evidence="8" id="KW-0677">Repeat</keyword>
<evidence type="ECO:0000259" key="20">
    <source>
        <dbReference type="PROSITE" id="PS50011"/>
    </source>
</evidence>
<dbReference type="SMART" id="SM00220">
    <property type="entry name" value="S_TKc"/>
    <property type="match status" value="1"/>
</dbReference>
<keyword evidence="3" id="KW-0723">Serine/threonine-protein kinase</keyword>
<evidence type="ECO:0000256" key="7">
    <source>
        <dbReference type="ARBA" id="ARBA00022729"/>
    </source>
</evidence>
<reference evidence="21 22" key="1">
    <citation type="journal article" date="2024" name="Plant J.">
        <title>Genome sequences and population genomics reveal climatic adaptation and genomic divergence between two closely related sweetgum species.</title>
        <authorList>
            <person name="Xu W.Q."/>
            <person name="Ren C.Q."/>
            <person name="Zhang X.Y."/>
            <person name="Comes H.P."/>
            <person name="Liu X.H."/>
            <person name="Li Y.G."/>
            <person name="Kettle C.J."/>
            <person name="Jalonen R."/>
            <person name="Gaisberger H."/>
            <person name="Ma Y.Z."/>
            <person name="Qiu Y.X."/>
        </authorList>
    </citation>
    <scope>NUCLEOTIDE SEQUENCE [LARGE SCALE GENOMIC DNA]</scope>
    <source>
        <strain evidence="21">Hangzhou</strain>
    </source>
</reference>
<dbReference type="AlphaFoldDB" id="A0AAP0R4R2"/>
<dbReference type="Pfam" id="PF11721">
    <property type="entry name" value="Malectin"/>
    <property type="match status" value="1"/>
</dbReference>
<dbReference type="SUPFAM" id="SSF52058">
    <property type="entry name" value="L domain-like"/>
    <property type="match status" value="1"/>
</dbReference>
<dbReference type="CDD" id="cd14066">
    <property type="entry name" value="STKc_IRAK"/>
    <property type="match status" value="1"/>
</dbReference>
<feature type="domain" description="Protein kinase" evidence="20">
    <location>
        <begin position="691"/>
        <end position="965"/>
    </location>
</feature>
<dbReference type="Gene3D" id="3.30.200.20">
    <property type="entry name" value="Phosphorylase Kinase, domain 1"/>
    <property type="match status" value="1"/>
</dbReference>
<dbReference type="PANTHER" id="PTHR48006">
    <property type="entry name" value="LEUCINE-RICH REPEAT-CONTAINING PROTEIN DDB_G0281931-RELATED"/>
    <property type="match status" value="1"/>
</dbReference>
<keyword evidence="9" id="KW-0547">Nucleotide-binding</keyword>
<dbReference type="FunFam" id="2.60.120.430:FF:000002">
    <property type="entry name" value="Leucine-rich repeat receptor-like protein kinase"/>
    <property type="match status" value="1"/>
</dbReference>
<dbReference type="Gene3D" id="1.10.510.10">
    <property type="entry name" value="Transferase(Phosphotransferase) domain 1"/>
    <property type="match status" value="1"/>
</dbReference>
<keyword evidence="15" id="KW-0325">Glycoprotein</keyword>
<dbReference type="InterPro" id="IPR000719">
    <property type="entry name" value="Prot_kinase_dom"/>
</dbReference>
<feature type="transmembrane region" description="Helical" evidence="19">
    <location>
        <begin position="634"/>
        <end position="656"/>
    </location>
</feature>
<evidence type="ECO:0000256" key="12">
    <source>
        <dbReference type="ARBA" id="ARBA00022989"/>
    </source>
</evidence>
<feature type="compositionally biased region" description="Polar residues" evidence="18">
    <location>
        <begin position="991"/>
        <end position="1000"/>
    </location>
</feature>
<name>A0AAP0R4R2_LIQFO</name>
<evidence type="ECO:0000256" key="13">
    <source>
        <dbReference type="ARBA" id="ARBA00023136"/>
    </source>
</evidence>
<evidence type="ECO:0000256" key="3">
    <source>
        <dbReference type="ARBA" id="ARBA00022527"/>
    </source>
</evidence>
<dbReference type="FunFam" id="3.80.10.10:FF:000298">
    <property type="entry name" value="Putative LRR receptor-like serine/threonine-protein kinase"/>
    <property type="match status" value="1"/>
</dbReference>
<protein>
    <recommendedName>
        <fullName evidence="2">non-specific serine/threonine protein kinase</fullName>
        <ecNumber evidence="2">2.7.11.1</ecNumber>
    </recommendedName>
</protein>
<organism evidence="21 22">
    <name type="scientific">Liquidambar formosana</name>
    <name type="common">Formosan gum</name>
    <dbReference type="NCBI Taxonomy" id="63359"/>
    <lineage>
        <taxon>Eukaryota</taxon>
        <taxon>Viridiplantae</taxon>
        <taxon>Streptophyta</taxon>
        <taxon>Embryophyta</taxon>
        <taxon>Tracheophyta</taxon>
        <taxon>Spermatophyta</taxon>
        <taxon>Magnoliopsida</taxon>
        <taxon>eudicotyledons</taxon>
        <taxon>Gunneridae</taxon>
        <taxon>Pentapetalae</taxon>
        <taxon>Saxifragales</taxon>
        <taxon>Altingiaceae</taxon>
        <taxon>Liquidambar</taxon>
    </lineage>
</organism>
<dbReference type="PROSITE" id="PS50011">
    <property type="entry name" value="PROTEIN_KINASE_DOM"/>
    <property type="match status" value="1"/>
</dbReference>
<comment type="caution">
    <text evidence="21">The sequence shown here is derived from an EMBL/GenBank/DDBJ whole genome shotgun (WGS) entry which is preliminary data.</text>
</comment>
<dbReference type="PROSITE" id="PS00108">
    <property type="entry name" value="PROTEIN_KINASE_ST"/>
    <property type="match status" value="1"/>
</dbReference>
<dbReference type="Gene3D" id="2.60.120.430">
    <property type="entry name" value="Galactose-binding lectin"/>
    <property type="match status" value="1"/>
</dbReference>
<dbReference type="GO" id="GO:0005524">
    <property type="term" value="F:ATP binding"/>
    <property type="evidence" value="ECO:0007669"/>
    <property type="project" value="UniProtKB-KW"/>
</dbReference>
<accession>A0AAP0R4R2</accession>
<dbReference type="GO" id="GO:0004674">
    <property type="term" value="F:protein serine/threonine kinase activity"/>
    <property type="evidence" value="ECO:0007669"/>
    <property type="project" value="UniProtKB-KW"/>
</dbReference>
<comment type="subcellular location">
    <subcellularLocation>
        <location evidence="1">Membrane</location>
        <topology evidence="1">Single-pass type I membrane protein</topology>
    </subcellularLocation>
</comment>
<feature type="region of interest" description="Disordered" evidence="18">
    <location>
        <begin position="991"/>
        <end position="1036"/>
    </location>
</feature>
<dbReference type="SUPFAM" id="SSF56112">
    <property type="entry name" value="Protein kinase-like (PK-like)"/>
    <property type="match status" value="1"/>
</dbReference>
<keyword evidence="10" id="KW-0418">Kinase</keyword>
<dbReference type="Proteomes" id="UP001415857">
    <property type="component" value="Unassembled WGS sequence"/>
</dbReference>
<evidence type="ECO:0000256" key="19">
    <source>
        <dbReference type="SAM" id="Phobius"/>
    </source>
</evidence>
<keyword evidence="13 19" id="KW-0472">Membrane</keyword>
<keyword evidence="11" id="KW-0067">ATP-binding</keyword>
<comment type="catalytic activity">
    <reaction evidence="16">
        <text>L-threonyl-[protein] + ATP = O-phospho-L-threonyl-[protein] + ADP + H(+)</text>
        <dbReference type="Rhea" id="RHEA:46608"/>
        <dbReference type="Rhea" id="RHEA-COMP:11060"/>
        <dbReference type="Rhea" id="RHEA-COMP:11605"/>
        <dbReference type="ChEBI" id="CHEBI:15378"/>
        <dbReference type="ChEBI" id="CHEBI:30013"/>
        <dbReference type="ChEBI" id="CHEBI:30616"/>
        <dbReference type="ChEBI" id="CHEBI:61977"/>
        <dbReference type="ChEBI" id="CHEBI:456216"/>
        <dbReference type="EC" id="2.7.11.1"/>
    </reaction>
</comment>
<evidence type="ECO:0000256" key="2">
    <source>
        <dbReference type="ARBA" id="ARBA00012513"/>
    </source>
</evidence>
<comment type="catalytic activity">
    <reaction evidence="17">
        <text>L-seryl-[protein] + ATP = O-phospho-L-seryl-[protein] + ADP + H(+)</text>
        <dbReference type="Rhea" id="RHEA:17989"/>
        <dbReference type="Rhea" id="RHEA-COMP:9863"/>
        <dbReference type="Rhea" id="RHEA-COMP:11604"/>
        <dbReference type="ChEBI" id="CHEBI:15378"/>
        <dbReference type="ChEBI" id="CHEBI:29999"/>
        <dbReference type="ChEBI" id="CHEBI:30616"/>
        <dbReference type="ChEBI" id="CHEBI:83421"/>
        <dbReference type="ChEBI" id="CHEBI:456216"/>
        <dbReference type="EC" id="2.7.11.1"/>
    </reaction>
</comment>
<dbReference type="FunFam" id="3.80.10.10:FF:000766">
    <property type="entry name" value="Os05g0263100 protein"/>
    <property type="match status" value="1"/>
</dbReference>
<dbReference type="GO" id="GO:0005886">
    <property type="term" value="C:plasma membrane"/>
    <property type="evidence" value="ECO:0007669"/>
    <property type="project" value="TreeGrafter"/>
</dbReference>
<evidence type="ECO:0000256" key="18">
    <source>
        <dbReference type="SAM" id="MobiDB-lite"/>
    </source>
</evidence>
<gene>
    <name evidence="21" type="ORF">L1049_010289</name>
</gene>
<evidence type="ECO:0000256" key="9">
    <source>
        <dbReference type="ARBA" id="ARBA00022741"/>
    </source>
</evidence>
<dbReference type="InterPro" id="IPR055414">
    <property type="entry name" value="LRR_R13L4/SHOC2-like"/>
</dbReference>
<dbReference type="InterPro" id="IPR021720">
    <property type="entry name" value="Malectin_dom"/>
</dbReference>
<evidence type="ECO:0000256" key="11">
    <source>
        <dbReference type="ARBA" id="ARBA00022840"/>
    </source>
</evidence>
<evidence type="ECO:0000256" key="16">
    <source>
        <dbReference type="ARBA" id="ARBA00047899"/>
    </source>
</evidence>
<feature type="compositionally biased region" description="Basic and acidic residues" evidence="18">
    <location>
        <begin position="1001"/>
        <end position="1014"/>
    </location>
</feature>
<evidence type="ECO:0000256" key="15">
    <source>
        <dbReference type="ARBA" id="ARBA00023180"/>
    </source>
</evidence>
<dbReference type="FunFam" id="3.30.200.20:FF:000140">
    <property type="entry name" value="Leucine-rich repeat receptor-like protein kinase"/>
    <property type="match status" value="1"/>
</dbReference>
<keyword evidence="7" id="KW-0732">Signal</keyword>
<dbReference type="EMBL" id="JBBPBK010000016">
    <property type="protein sequence ID" value="KAK9267853.1"/>
    <property type="molecule type" value="Genomic_DNA"/>
</dbReference>
<dbReference type="InterPro" id="IPR051824">
    <property type="entry name" value="LRR_Rcpt-Like_S/T_Kinase"/>
</dbReference>
<dbReference type="FunFam" id="1.10.510.10:FF:000044">
    <property type="entry name" value="Putative LRR receptor-like serine/threonine-protein kinase"/>
    <property type="match status" value="1"/>
</dbReference>
<dbReference type="InterPro" id="IPR001245">
    <property type="entry name" value="Ser-Thr/Tyr_kinase_cat_dom"/>
</dbReference>
<dbReference type="InterPro" id="IPR011009">
    <property type="entry name" value="Kinase-like_dom_sf"/>
</dbReference>
<evidence type="ECO:0000313" key="21">
    <source>
        <dbReference type="EMBL" id="KAK9267853.1"/>
    </source>
</evidence>
<evidence type="ECO:0000256" key="4">
    <source>
        <dbReference type="ARBA" id="ARBA00022553"/>
    </source>
</evidence>
<dbReference type="EC" id="2.7.11.1" evidence="2"/>
<dbReference type="Pfam" id="PF23598">
    <property type="entry name" value="LRR_14"/>
    <property type="match status" value="1"/>
</dbReference>
<evidence type="ECO:0000256" key="14">
    <source>
        <dbReference type="ARBA" id="ARBA00023170"/>
    </source>
</evidence>
<keyword evidence="6 19" id="KW-0812">Transmembrane</keyword>
<dbReference type="Gene3D" id="3.80.10.10">
    <property type="entry name" value="Ribonuclease Inhibitor"/>
    <property type="match status" value="2"/>
</dbReference>
<proteinExistence type="predicted"/>
<keyword evidence="5" id="KW-0808">Transferase</keyword>
<dbReference type="InterPro" id="IPR032675">
    <property type="entry name" value="LRR_dom_sf"/>
</dbReference>
<evidence type="ECO:0000256" key="8">
    <source>
        <dbReference type="ARBA" id="ARBA00022737"/>
    </source>
</evidence>
<keyword evidence="12 19" id="KW-1133">Transmembrane helix</keyword>
<evidence type="ECO:0000256" key="1">
    <source>
        <dbReference type="ARBA" id="ARBA00004479"/>
    </source>
</evidence>
<evidence type="ECO:0000313" key="22">
    <source>
        <dbReference type="Proteomes" id="UP001415857"/>
    </source>
</evidence>
<dbReference type="PANTHER" id="PTHR48006:SF34">
    <property type="entry name" value="OS08G0203700 PROTEIN"/>
    <property type="match status" value="1"/>
</dbReference>
<dbReference type="InterPro" id="IPR008271">
    <property type="entry name" value="Ser/Thr_kinase_AS"/>
</dbReference>
<keyword evidence="22" id="KW-1185">Reference proteome</keyword>
<sequence length="1036" mass="113547">MAFMVKQLPSPSLFALICSVYVFIFFLLLHKSNAQNATLDPTEARALTSLFQGWDAQAVPLWNISGEPCSGSAINGTDFEDQMNNPAISCDCSNTTCYVTKLRVYALNKRGIIPEEITAFTRLTFLKIDQNYFTGPLPAYIGNLTALTLLSIAHNAFSGPIPKELGNLKELTMLSLGSNNFSGTLPPELGTLVKLDQLYIDSCGASGAIPSTFANLVNMQTMWASDNPFTGKIPDFIGNWTKLKTLRFQGNSFEGPIPSSFSNLTSLETLRISDLSNVSSSLDFIKNMKNLTNLVLRSALITGTIPSDIGEYQLQILDLSYNNLTGQIPRTLFNMSSLTYLFLGNNSLSGTLPSQKSEQLQTIDLSYNQLSGSFPSWVNANLSLNLVFNNFTFGSSNRSVFPGLHCLQRNVPCKNDNPIYANFAIKCGGPQMTTADGIVYDAENSTLGAASYYRTSTGKWAVSNVGLFADRQNPVYVDKTLSQVVRTNTPELFQTARVSPGSLRYFGLGLQNGPYSITLQFAEIKFKDRSIQTWESVARRVFDIYIQGTLQLKDFDISKEAGGVEKALPKTFNASVSEQYLEIHLFWAGKGTCCNPVQGYYGPTISALSVVPDFNPTVSGIPPTIPSKKSKTGLIVGITIGVGAVSFILLVAVFYVKMKKSDVDNEEELLGIGPRPYTFSYAELRTATEDFIPVNKLGEGGFGPVYKGTLPDGRIVAVKQLSVASHQGKSQFIAEIATISAVQHRNLVKLYGCCIEGDRRLLVYEYLENKSLDQAVFGKNDLHLDWPTRFSICLGTARGLAYLHEESRPRIVHRDVKASNILLDAELCPKISDFGLAKLYDDKITHMSTRVAGTIGYLAPEYAMRGHLTEKADVFGFGVVALEILSGRPNSDNSLDTPKIYLLEWAWTLHESGRSLDLVDPRLTAFDESEAARVIGVALLCTQASPMMRPPMSRVVAMLAGDVEVSAVTTKPSYLTDWDFKDITNSFLNDNTQTSVSSNNDSKHDNPTDPRTKVDPVPSPINLTNPMLGDIVGDGR</sequence>